<sequence>MSHTVLLVDDEPFNLELLAEQLEDAGYRTVTSGSGEDAWRRLNEDGASYSAVLLDKMMPGLCGVELLRRIKDSPRLECLPVVLQTAVSSAASVQAGLAAGAFYYLAKPFTREMLLAVVGAAVGHRDRLAHLKARSGQQADALQHLADARFTLRTHGEAQKLAALLAHACPQPGRVATGLFELLVNAIEHGNLELSFEEKARRQDEGTWEAELEKRLAEPVRGGRRVTLAFERLADRLRFTVSDEGRSVDWQARRVRQGEGEARGRGLLIAERPAFDALEYRGKDNSVEATVFLAAD</sequence>
<dbReference type="PANTHER" id="PTHR44591:SF3">
    <property type="entry name" value="RESPONSE REGULATORY DOMAIN-CONTAINING PROTEIN"/>
    <property type="match status" value="1"/>
</dbReference>
<evidence type="ECO:0000313" key="4">
    <source>
        <dbReference type="EMBL" id="RXZ44058.1"/>
    </source>
</evidence>
<dbReference type="RefSeq" id="WP_129212643.1">
    <property type="nucleotide sequence ID" value="NZ_REGR01000005.1"/>
</dbReference>
<dbReference type="SMART" id="SM00448">
    <property type="entry name" value="REC"/>
    <property type="match status" value="1"/>
</dbReference>
<keyword evidence="5" id="KW-1185">Reference proteome</keyword>
<accession>A0ABY0FGS9</accession>
<dbReference type="InterPro" id="IPR036890">
    <property type="entry name" value="HATPase_C_sf"/>
</dbReference>
<dbReference type="Proteomes" id="UP000290682">
    <property type="component" value="Unassembled WGS sequence"/>
</dbReference>
<protein>
    <submittedName>
        <fullName evidence="4">Response regulator</fullName>
    </submittedName>
</protein>
<keyword evidence="1 2" id="KW-0597">Phosphoprotein</keyword>
<evidence type="ECO:0000256" key="2">
    <source>
        <dbReference type="PROSITE-ProRule" id="PRU00169"/>
    </source>
</evidence>
<dbReference type="EMBL" id="REGR01000005">
    <property type="protein sequence ID" value="RXZ44058.1"/>
    <property type="molecule type" value="Genomic_DNA"/>
</dbReference>
<feature type="domain" description="Response regulatory" evidence="3">
    <location>
        <begin position="4"/>
        <end position="122"/>
    </location>
</feature>
<gene>
    <name evidence="4" type="ORF">EBB06_07815</name>
</gene>
<dbReference type="PANTHER" id="PTHR44591">
    <property type="entry name" value="STRESS RESPONSE REGULATOR PROTEIN 1"/>
    <property type="match status" value="1"/>
</dbReference>
<dbReference type="Gene3D" id="3.40.50.2300">
    <property type="match status" value="1"/>
</dbReference>
<dbReference type="InterPro" id="IPR001789">
    <property type="entry name" value="Sig_transdc_resp-reg_receiver"/>
</dbReference>
<dbReference type="SUPFAM" id="SSF55874">
    <property type="entry name" value="ATPase domain of HSP90 chaperone/DNA topoisomerase II/histidine kinase"/>
    <property type="match status" value="1"/>
</dbReference>
<dbReference type="InterPro" id="IPR050595">
    <property type="entry name" value="Bact_response_regulator"/>
</dbReference>
<dbReference type="Gene3D" id="3.30.565.10">
    <property type="entry name" value="Histidine kinase-like ATPase, C-terminal domain"/>
    <property type="match status" value="1"/>
</dbReference>
<reference evidence="4 5" key="1">
    <citation type="submission" date="2018-10" db="EMBL/GenBank/DDBJ databases">
        <title>Draft genome of Fastidiocella sp. strain 375T, a bacterium isolated from a karstic cave dripping water.</title>
        <authorList>
            <person name="Coelho C."/>
            <person name="Verissimo A."/>
            <person name="Tiago I."/>
        </authorList>
    </citation>
    <scope>NUCLEOTIDE SEQUENCE [LARGE SCALE GENOMIC DNA]</scope>
    <source>
        <strain evidence="4 5">CAVE-375</strain>
    </source>
</reference>
<evidence type="ECO:0000259" key="3">
    <source>
        <dbReference type="PROSITE" id="PS50110"/>
    </source>
</evidence>
<dbReference type="InterPro" id="IPR003594">
    <property type="entry name" value="HATPase_dom"/>
</dbReference>
<dbReference type="InterPro" id="IPR011006">
    <property type="entry name" value="CheY-like_superfamily"/>
</dbReference>
<feature type="modified residue" description="4-aspartylphosphate" evidence="2">
    <location>
        <position position="55"/>
    </location>
</feature>
<comment type="caution">
    <text evidence="4">The sequence shown here is derived from an EMBL/GenBank/DDBJ whole genome shotgun (WGS) entry which is preliminary data.</text>
</comment>
<evidence type="ECO:0000256" key="1">
    <source>
        <dbReference type="ARBA" id="ARBA00022553"/>
    </source>
</evidence>
<evidence type="ECO:0000313" key="5">
    <source>
        <dbReference type="Proteomes" id="UP000290682"/>
    </source>
</evidence>
<name>A0ABY0FGS9_9NEIS</name>
<organism evidence="4 5">
    <name type="scientific">Crenobacter cavernae</name>
    <dbReference type="NCBI Taxonomy" id="2290923"/>
    <lineage>
        <taxon>Bacteria</taxon>
        <taxon>Pseudomonadati</taxon>
        <taxon>Pseudomonadota</taxon>
        <taxon>Betaproteobacteria</taxon>
        <taxon>Neisseriales</taxon>
        <taxon>Neisseriaceae</taxon>
        <taxon>Crenobacter</taxon>
    </lineage>
</organism>
<dbReference type="PROSITE" id="PS50110">
    <property type="entry name" value="RESPONSE_REGULATORY"/>
    <property type="match status" value="1"/>
</dbReference>
<proteinExistence type="predicted"/>
<dbReference type="Pfam" id="PF00072">
    <property type="entry name" value="Response_reg"/>
    <property type="match status" value="1"/>
</dbReference>
<dbReference type="Pfam" id="PF13581">
    <property type="entry name" value="HATPase_c_2"/>
    <property type="match status" value="1"/>
</dbReference>
<dbReference type="SUPFAM" id="SSF52172">
    <property type="entry name" value="CheY-like"/>
    <property type="match status" value="1"/>
</dbReference>
<dbReference type="CDD" id="cd16936">
    <property type="entry name" value="HATPase_RsbW-like"/>
    <property type="match status" value="1"/>
</dbReference>